<comment type="similarity">
    <text evidence="4">Belongs to the DNA polymerase alpha subunit B family.</text>
</comment>
<dbReference type="Proteomes" id="UP000570595">
    <property type="component" value="Unassembled WGS sequence"/>
</dbReference>
<evidence type="ECO:0000256" key="3">
    <source>
        <dbReference type="ARBA" id="ARBA00004922"/>
    </source>
</evidence>
<evidence type="ECO:0000256" key="12">
    <source>
        <dbReference type="ARBA" id="ARBA00023242"/>
    </source>
</evidence>
<dbReference type="Pfam" id="PF22062">
    <property type="entry name" value="OB_DPOA2"/>
    <property type="match status" value="1"/>
</dbReference>
<evidence type="ECO:0000256" key="2">
    <source>
        <dbReference type="ARBA" id="ARBA00004477"/>
    </source>
</evidence>
<dbReference type="Pfam" id="PF02109">
    <property type="entry name" value="DAD"/>
    <property type="match status" value="1"/>
</dbReference>
<dbReference type="InterPro" id="IPR007185">
    <property type="entry name" value="DNA_pol_a/d/e_bsu"/>
</dbReference>
<organism evidence="16 17">
    <name type="scientific">Perkinsus olseni</name>
    <name type="common">Perkinsus atlanticus</name>
    <dbReference type="NCBI Taxonomy" id="32597"/>
    <lineage>
        <taxon>Eukaryota</taxon>
        <taxon>Sar</taxon>
        <taxon>Alveolata</taxon>
        <taxon>Perkinsozoa</taxon>
        <taxon>Perkinsea</taxon>
        <taxon>Perkinsida</taxon>
        <taxon>Perkinsidae</taxon>
        <taxon>Perkinsus</taxon>
    </lineage>
</organism>
<dbReference type="InterPro" id="IPR016722">
    <property type="entry name" value="DNA_pol_alpha_bsu"/>
</dbReference>
<dbReference type="GO" id="GO:0008250">
    <property type="term" value="C:oligosaccharyltransferase complex"/>
    <property type="evidence" value="ECO:0007669"/>
    <property type="project" value="InterPro"/>
</dbReference>
<name>A0A7J6LJC3_PEROL</name>
<evidence type="ECO:0000256" key="5">
    <source>
        <dbReference type="ARBA" id="ARBA00009386"/>
    </source>
</evidence>
<keyword evidence="12" id="KW-0539">Nucleus</keyword>
<gene>
    <name evidence="16" type="primary">POLA2</name>
    <name evidence="16" type="ORF">FOZ61_004802</name>
</gene>
<dbReference type="GO" id="GO:0005658">
    <property type="term" value="C:alpha DNA polymerase:primase complex"/>
    <property type="evidence" value="ECO:0007669"/>
    <property type="project" value="TreeGrafter"/>
</dbReference>
<feature type="transmembrane region" description="Helical" evidence="13">
    <location>
        <begin position="545"/>
        <end position="565"/>
    </location>
</feature>
<dbReference type="InterPro" id="IPR003038">
    <property type="entry name" value="DAD/Ost2"/>
</dbReference>
<accession>A0A7J6LJC3</accession>
<evidence type="ECO:0000259" key="15">
    <source>
        <dbReference type="Pfam" id="PF22062"/>
    </source>
</evidence>
<evidence type="ECO:0000256" key="13">
    <source>
        <dbReference type="SAM" id="Phobius"/>
    </source>
</evidence>
<evidence type="ECO:0000259" key="14">
    <source>
        <dbReference type="Pfam" id="PF04042"/>
    </source>
</evidence>
<dbReference type="EMBL" id="JABAHT010000270">
    <property type="protein sequence ID" value="KAF4659368.1"/>
    <property type="molecule type" value="Genomic_DNA"/>
</dbReference>
<comment type="similarity">
    <text evidence="5">Belongs to the DAD/OST2 family.</text>
</comment>
<feature type="transmembrane region" description="Helical" evidence="13">
    <location>
        <begin position="518"/>
        <end position="539"/>
    </location>
</feature>
<feature type="transmembrane region" description="Helical" evidence="13">
    <location>
        <begin position="585"/>
        <end position="603"/>
    </location>
</feature>
<evidence type="ECO:0000256" key="7">
    <source>
        <dbReference type="ARBA" id="ARBA00022692"/>
    </source>
</evidence>
<proteinExistence type="inferred from homology"/>
<keyword evidence="9" id="KW-0256">Endoplasmic reticulum</keyword>
<comment type="pathway">
    <text evidence="3">Protein modification; protein glycosylation.</text>
</comment>
<reference evidence="16 17" key="1">
    <citation type="submission" date="2020-04" db="EMBL/GenBank/DDBJ databases">
        <title>Perkinsus olseni comparative genomics.</title>
        <authorList>
            <person name="Bogema D.R."/>
        </authorList>
    </citation>
    <scope>NUCLEOTIDE SEQUENCE [LARGE SCALE GENOMIC DNA]</scope>
    <source>
        <strain evidence="16">ATCC PRA-179</strain>
    </source>
</reference>
<evidence type="ECO:0000256" key="10">
    <source>
        <dbReference type="ARBA" id="ARBA00022989"/>
    </source>
</evidence>
<feature type="domain" description="DNA polymerase alpha/delta/epsilon subunit B" evidence="14">
    <location>
        <begin position="199"/>
        <end position="423"/>
    </location>
</feature>
<dbReference type="AlphaFoldDB" id="A0A7J6LJC3"/>
<feature type="domain" description="DNA polymerase alpha subunit B OB" evidence="15">
    <location>
        <begin position="75"/>
        <end position="165"/>
    </location>
</feature>
<dbReference type="UniPathway" id="UPA00378"/>
<evidence type="ECO:0000256" key="8">
    <source>
        <dbReference type="ARBA" id="ARBA00022705"/>
    </source>
</evidence>
<evidence type="ECO:0000313" key="16">
    <source>
        <dbReference type="EMBL" id="KAF4659368.1"/>
    </source>
</evidence>
<dbReference type="InterPro" id="IPR054300">
    <property type="entry name" value="OB_DPOA2"/>
</dbReference>
<comment type="caution">
    <text evidence="16">The sequence shown here is derived from an EMBL/GenBank/DDBJ whole genome shotgun (WGS) entry which is preliminary data.</text>
</comment>
<keyword evidence="7 13" id="KW-0812">Transmembrane</keyword>
<dbReference type="Pfam" id="PF04042">
    <property type="entry name" value="DNA_pol_E_B"/>
    <property type="match status" value="1"/>
</dbReference>
<keyword evidence="11 13" id="KW-0472">Membrane</keyword>
<sequence>MAAAASARSAHSRFDGGEYQGYRWMDNSVESRREGEAARCAKLYTEIVANANKLYRSMHPEEEEEGDLEIGVFGTQYSQAVLMVGRVCCEADENLQPVPDPLNLNPQSLLLEPIFTGGPGASGRGKRLILNVQALDSYTLFPGCVVGVIGRTSPNSCGGELVAEGMVTGAGVEWGRKVTNEEPSISLEVAHADGAPIHVVCASGPFQSVKGKVHGGQRLEMIAKYVSDFKPGVLILMGPFMDADFMEATLLEEVETPMSFEDKFNKEILPRLVKLALTCRETRTHLILLSSLSECCFTYPLPQPTLMAMKAYEPWATLAKHLEPMRHVRLGGNPCSISINDMMLYVTSTDPLRSFTAEILVKAPEARPKVDLALEQFVSHRSLFPLSPPVVPIDPNKLRAGSLRMPDSTDIVIFPSLLQPFGKEAGGRYFINCGVFTRDTGTGSIASIFISPQKDAGRPASRVKIETVKIWAMPYPESLLPPSQFFLVHFPMLTADVHAIAEEGWERYSRMTPQKVRILDLFIVFLAYLSVIQFVYMWLVGTFPYNSFLSGFWATMGTAALTCCYRIQLTGGRDTFKEVGPERAYADYLVCAGVLFFSCVNFLG</sequence>
<dbReference type="PANTHER" id="PTHR23061:SF12">
    <property type="entry name" value="DNA POLYMERASE ALPHA SUBUNIT B"/>
    <property type="match status" value="1"/>
</dbReference>
<evidence type="ECO:0000256" key="1">
    <source>
        <dbReference type="ARBA" id="ARBA00004123"/>
    </source>
</evidence>
<evidence type="ECO:0000256" key="9">
    <source>
        <dbReference type="ARBA" id="ARBA00022824"/>
    </source>
</evidence>
<dbReference type="GO" id="GO:0003677">
    <property type="term" value="F:DNA binding"/>
    <property type="evidence" value="ECO:0007669"/>
    <property type="project" value="InterPro"/>
</dbReference>
<dbReference type="Gene3D" id="3.60.21.60">
    <property type="match status" value="1"/>
</dbReference>
<evidence type="ECO:0000256" key="4">
    <source>
        <dbReference type="ARBA" id="ARBA00007299"/>
    </source>
</evidence>
<keyword evidence="8" id="KW-0235">DNA replication</keyword>
<evidence type="ECO:0000256" key="6">
    <source>
        <dbReference type="ARBA" id="ARBA00018596"/>
    </source>
</evidence>
<dbReference type="PANTHER" id="PTHR23061">
    <property type="entry name" value="DNA POLYMERASE 2 ALPHA 70 KDA SUBUNIT"/>
    <property type="match status" value="1"/>
</dbReference>
<protein>
    <recommendedName>
        <fullName evidence="6">DNA polymerase alpha subunit B</fullName>
    </recommendedName>
</protein>
<comment type="subcellular location">
    <subcellularLocation>
        <location evidence="2">Endoplasmic reticulum membrane</location>
        <topology evidence="2">Multi-pass membrane protein</topology>
    </subcellularLocation>
    <subcellularLocation>
        <location evidence="1">Nucleus</location>
    </subcellularLocation>
</comment>
<keyword evidence="10 13" id="KW-1133">Transmembrane helix</keyword>
<dbReference type="OrthoDB" id="445566at2759"/>
<evidence type="ECO:0000313" key="17">
    <source>
        <dbReference type="Proteomes" id="UP000570595"/>
    </source>
</evidence>
<evidence type="ECO:0000256" key="11">
    <source>
        <dbReference type="ARBA" id="ARBA00023136"/>
    </source>
</evidence>
<dbReference type="GO" id="GO:0006270">
    <property type="term" value="P:DNA replication initiation"/>
    <property type="evidence" value="ECO:0007669"/>
    <property type="project" value="TreeGrafter"/>
</dbReference>